<keyword evidence="1" id="KW-0812">Transmembrane</keyword>
<feature type="transmembrane region" description="Helical" evidence="1">
    <location>
        <begin position="72"/>
        <end position="92"/>
    </location>
</feature>
<evidence type="ECO:0000256" key="1">
    <source>
        <dbReference type="SAM" id="Phobius"/>
    </source>
</evidence>
<sequence>MGASKWLRRGMGVLVGLSPAALMFLLQPAQFGNCARAWYLSAACLAVVPCAILFMGAVSTFFTTDSAESRNFALGAILGMVALVAMFALGFLTDTAPPGVPTTPYCHDNSTPAGG</sequence>
<dbReference type="EMBL" id="JBHTAC010000064">
    <property type="protein sequence ID" value="MFC7247762.1"/>
    <property type="molecule type" value="Genomic_DNA"/>
</dbReference>
<dbReference type="Proteomes" id="UP001596392">
    <property type="component" value="Unassembled WGS sequence"/>
</dbReference>
<feature type="transmembrane region" description="Helical" evidence="1">
    <location>
        <begin position="38"/>
        <end position="60"/>
    </location>
</feature>
<reference evidence="3" key="1">
    <citation type="journal article" date="2019" name="Int. J. Syst. Evol. Microbiol.">
        <title>The Global Catalogue of Microorganisms (GCM) 10K type strain sequencing project: providing services to taxonomists for standard genome sequencing and annotation.</title>
        <authorList>
            <consortium name="The Broad Institute Genomics Platform"/>
            <consortium name="The Broad Institute Genome Sequencing Center for Infectious Disease"/>
            <person name="Wu L."/>
            <person name="Ma J."/>
        </authorList>
    </citation>
    <scope>NUCLEOTIDE SEQUENCE [LARGE SCALE GENOMIC DNA]</scope>
    <source>
        <strain evidence="3">CGMCC 1.9106</strain>
    </source>
</reference>
<keyword evidence="1" id="KW-1133">Transmembrane helix</keyword>
<keyword evidence="1" id="KW-0472">Membrane</keyword>
<name>A0ABW2H9W8_9ACTN</name>
<comment type="caution">
    <text evidence="2">The sequence shown here is derived from an EMBL/GenBank/DDBJ whole genome shotgun (WGS) entry which is preliminary data.</text>
</comment>
<keyword evidence="3" id="KW-1185">Reference proteome</keyword>
<evidence type="ECO:0000313" key="3">
    <source>
        <dbReference type="Proteomes" id="UP001596392"/>
    </source>
</evidence>
<protein>
    <submittedName>
        <fullName evidence="2">Uncharacterized protein</fullName>
    </submittedName>
</protein>
<dbReference type="RefSeq" id="WP_376810471.1">
    <property type="nucleotide sequence ID" value="NZ_JBHTAC010000064.1"/>
</dbReference>
<accession>A0ABW2H9W8</accession>
<gene>
    <name evidence="2" type="ORF">ACFQO7_35310</name>
</gene>
<organism evidence="2 3">
    <name type="scientific">Catellatospora aurea</name>
    <dbReference type="NCBI Taxonomy" id="1337874"/>
    <lineage>
        <taxon>Bacteria</taxon>
        <taxon>Bacillati</taxon>
        <taxon>Actinomycetota</taxon>
        <taxon>Actinomycetes</taxon>
        <taxon>Micromonosporales</taxon>
        <taxon>Micromonosporaceae</taxon>
        <taxon>Catellatospora</taxon>
    </lineage>
</organism>
<evidence type="ECO:0000313" key="2">
    <source>
        <dbReference type="EMBL" id="MFC7247762.1"/>
    </source>
</evidence>
<proteinExistence type="predicted"/>